<dbReference type="GO" id="GO:0097272">
    <property type="term" value="P:ammonium homeostasis"/>
    <property type="evidence" value="ECO:0007669"/>
    <property type="project" value="TreeGrafter"/>
</dbReference>
<dbReference type="InterPro" id="IPR018047">
    <property type="entry name" value="Ammonium_transpt_CS"/>
</dbReference>
<evidence type="ECO:0000256" key="8">
    <source>
        <dbReference type="RuleBase" id="RU362002"/>
    </source>
</evidence>
<keyword evidence="9" id="KW-0732">Signal</keyword>
<evidence type="ECO:0000313" key="11">
    <source>
        <dbReference type="EMBL" id="QDT13299.1"/>
    </source>
</evidence>
<evidence type="ECO:0000256" key="4">
    <source>
        <dbReference type="ARBA" id="ARBA00022692"/>
    </source>
</evidence>
<feature type="chain" id="PRO_5021911689" description="Ammonium transporter" evidence="9">
    <location>
        <begin position="18"/>
        <end position="485"/>
    </location>
</feature>
<evidence type="ECO:0000256" key="1">
    <source>
        <dbReference type="ARBA" id="ARBA00004141"/>
    </source>
</evidence>
<dbReference type="NCBIfam" id="TIGR00836">
    <property type="entry name" value="amt"/>
    <property type="match status" value="1"/>
</dbReference>
<feature type="transmembrane region" description="Helical" evidence="8">
    <location>
        <begin position="123"/>
        <end position="142"/>
    </location>
</feature>
<keyword evidence="12" id="KW-1185">Reference proteome</keyword>
<feature type="transmembrane region" description="Helical" evidence="8">
    <location>
        <begin position="278"/>
        <end position="300"/>
    </location>
</feature>
<protein>
    <recommendedName>
        <fullName evidence="8">Ammonium transporter</fullName>
    </recommendedName>
</protein>
<dbReference type="PROSITE" id="PS01219">
    <property type="entry name" value="AMMONIUM_TRANSP"/>
    <property type="match status" value="1"/>
</dbReference>
<evidence type="ECO:0000256" key="9">
    <source>
        <dbReference type="SAM" id="SignalP"/>
    </source>
</evidence>
<dbReference type="GO" id="GO:0005886">
    <property type="term" value="C:plasma membrane"/>
    <property type="evidence" value="ECO:0007669"/>
    <property type="project" value="UniProtKB-SubCell"/>
</dbReference>
<evidence type="ECO:0000256" key="2">
    <source>
        <dbReference type="ARBA" id="ARBA00005887"/>
    </source>
</evidence>
<keyword evidence="6 8" id="KW-0472">Membrane</keyword>
<feature type="domain" description="Ammonium transporter AmtB-like" evidence="10">
    <location>
        <begin position="86"/>
        <end position="483"/>
    </location>
</feature>
<accession>A0A517P1P3</accession>
<comment type="subcellular location">
    <subcellularLocation>
        <location evidence="8">Cell membrane</location>
        <topology evidence="8">Multi-pass membrane protein</topology>
    </subcellularLocation>
    <subcellularLocation>
        <location evidence="1">Membrane</location>
        <topology evidence="1">Multi-pass membrane protein</topology>
    </subcellularLocation>
</comment>
<dbReference type="PANTHER" id="PTHR11730">
    <property type="entry name" value="AMMONIUM TRANSPORTER"/>
    <property type="match status" value="1"/>
</dbReference>
<dbReference type="AlphaFoldDB" id="A0A517P1P3"/>
<dbReference type="Proteomes" id="UP000319817">
    <property type="component" value="Chromosome"/>
</dbReference>
<keyword evidence="5 8" id="KW-1133">Transmembrane helix</keyword>
<feature type="transmembrane region" description="Helical" evidence="8">
    <location>
        <begin position="346"/>
        <end position="362"/>
    </location>
</feature>
<feature type="transmembrane region" description="Helical" evidence="8">
    <location>
        <begin position="400"/>
        <end position="419"/>
    </location>
</feature>
<organism evidence="11 12">
    <name type="scientific">Stieleria marina</name>
    <dbReference type="NCBI Taxonomy" id="1930275"/>
    <lineage>
        <taxon>Bacteria</taxon>
        <taxon>Pseudomonadati</taxon>
        <taxon>Planctomycetota</taxon>
        <taxon>Planctomycetia</taxon>
        <taxon>Pirellulales</taxon>
        <taxon>Pirellulaceae</taxon>
        <taxon>Stieleria</taxon>
    </lineage>
</organism>
<feature type="transmembrane region" description="Helical" evidence="8">
    <location>
        <begin position="208"/>
        <end position="227"/>
    </location>
</feature>
<feature type="transmembrane region" description="Helical" evidence="8">
    <location>
        <begin position="312"/>
        <end position="339"/>
    </location>
</feature>
<dbReference type="Pfam" id="PF00909">
    <property type="entry name" value="Ammonium_transp"/>
    <property type="match status" value="1"/>
</dbReference>
<dbReference type="PANTHER" id="PTHR11730:SF62">
    <property type="entry name" value="AMMONIUM TRANSPORTER SLL1017-RELATED"/>
    <property type="match status" value="1"/>
</dbReference>
<dbReference type="InterPro" id="IPR029020">
    <property type="entry name" value="Ammonium/urea_transptr"/>
</dbReference>
<feature type="transmembrane region" description="Helical" evidence="8">
    <location>
        <begin position="85"/>
        <end position="102"/>
    </location>
</feature>
<feature type="transmembrane region" description="Helical" evidence="8">
    <location>
        <begin position="247"/>
        <end position="266"/>
    </location>
</feature>
<evidence type="ECO:0000313" key="12">
    <source>
        <dbReference type="Proteomes" id="UP000319817"/>
    </source>
</evidence>
<keyword evidence="7 8" id="KW-0924">Ammonia transport</keyword>
<dbReference type="SUPFAM" id="SSF111352">
    <property type="entry name" value="Ammonium transporter"/>
    <property type="match status" value="1"/>
</dbReference>
<sequence precursor="true">MSRISRLLLLTMLISCAVTPMQTAWSQDAADTDTAVETTSADAAEDAAPEVAVAEGDGEDAYSTDDDNAATIAAGSTVEGFTVNNLWICISAALVFIMHLGFTTLESGLTQKKNAVNIIFKNVWILCTGILLYAAWGFNAMYPGEWAVDGVFAVGSWFGGSLNDTSLTSAGYNAGYTWWGDFIFQAMFAATGATIVSGAVAERVKLPTFMLFSMLLVGFAYPITGGWKWGGGFLDAMGFYDFAGSSVVHAFGGFAALACVLILGPRTGKYTPEGIRPIVGHSMPLAGIGVFLLWLGWFGFNGGSALSADPKAVSYVFVTTSLGACAGAVASILTSWVVIKKLDVSMALNGILAGLVGITAGADVVDEFSAVIIGAVAGVLVVGSILFFDRIKIDDPVGAVSVHGVCGVWGTLAVGIFSFAVNEDGTAAHNIVTQAIGTFAIGAFAFVFSLVVFFILKLIMGIRVTVEEEMEGLDLSEHGAQAYTG</sequence>
<name>A0A517P1P3_9BACT</name>
<reference evidence="11 12" key="1">
    <citation type="submission" date="2019-02" db="EMBL/GenBank/DDBJ databases">
        <title>Deep-cultivation of Planctomycetes and their phenomic and genomic characterization uncovers novel biology.</title>
        <authorList>
            <person name="Wiegand S."/>
            <person name="Jogler M."/>
            <person name="Boedeker C."/>
            <person name="Pinto D."/>
            <person name="Vollmers J."/>
            <person name="Rivas-Marin E."/>
            <person name="Kohn T."/>
            <person name="Peeters S.H."/>
            <person name="Heuer A."/>
            <person name="Rast P."/>
            <person name="Oberbeckmann S."/>
            <person name="Bunk B."/>
            <person name="Jeske O."/>
            <person name="Meyerdierks A."/>
            <person name="Storesund J.E."/>
            <person name="Kallscheuer N."/>
            <person name="Luecker S."/>
            <person name="Lage O.M."/>
            <person name="Pohl T."/>
            <person name="Merkel B.J."/>
            <person name="Hornburger P."/>
            <person name="Mueller R.-W."/>
            <person name="Bruemmer F."/>
            <person name="Labrenz M."/>
            <person name="Spormann A.M."/>
            <person name="Op den Camp H."/>
            <person name="Overmann J."/>
            <person name="Amann R."/>
            <person name="Jetten M.S.M."/>
            <person name="Mascher T."/>
            <person name="Medema M.H."/>
            <person name="Devos D.P."/>
            <person name="Kaster A.-K."/>
            <person name="Ovreas L."/>
            <person name="Rohde M."/>
            <person name="Galperin M.Y."/>
            <person name="Jogler C."/>
        </authorList>
    </citation>
    <scope>NUCLEOTIDE SEQUENCE [LARGE SCALE GENOMIC DNA]</scope>
    <source>
        <strain evidence="11 12">K23_9</strain>
    </source>
</reference>
<keyword evidence="3 8" id="KW-0813">Transport</keyword>
<feature type="transmembrane region" description="Helical" evidence="8">
    <location>
        <begin position="182"/>
        <end position="201"/>
    </location>
</feature>
<dbReference type="Gene3D" id="1.10.3430.10">
    <property type="entry name" value="Ammonium transporter AmtB like domains"/>
    <property type="match status" value="1"/>
</dbReference>
<evidence type="ECO:0000256" key="7">
    <source>
        <dbReference type="ARBA" id="ARBA00023177"/>
    </source>
</evidence>
<dbReference type="EMBL" id="CP036526">
    <property type="protein sequence ID" value="QDT13299.1"/>
    <property type="molecule type" value="Genomic_DNA"/>
</dbReference>
<feature type="transmembrane region" description="Helical" evidence="8">
    <location>
        <begin position="431"/>
        <end position="456"/>
    </location>
</feature>
<feature type="signal peptide" evidence="9">
    <location>
        <begin position="1"/>
        <end position="17"/>
    </location>
</feature>
<evidence type="ECO:0000256" key="6">
    <source>
        <dbReference type="ARBA" id="ARBA00023136"/>
    </source>
</evidence>
<dbReference type="InterPro" id="IPR024041">
    <property type="entry name" value="NH4_transpt_AmtB-like_dom"/>
</dbReference>
<feature type="transmembrane region" description="Helical" evidence="8">
    <location>
        <begin position="368"/>
        <end position="388"/>
    </location>
</feature>
<evidence type="ECO:0000256" key="5">
    <source>
        <dbReference type="ARBA" id="ARBA00022989"/>
    </source>
</evidence>
<comment type="similarity">
    <text evidence="2 8">Belongs to the ammonia transporter channel (TC 1.A.11.2) family.</text>
</comment>
<keyword evidence="4 8" id="KW-0812">Transmembrane</keyword>
<evidence type="ECO:0000256" key="3">
    <source>
        <dbReference type="ARBA" id="ARBA00022448"/>
    </source>
</evidence>
<proteinExistence type="inferred from homology"/>
<evidence type="ECO:0000259" key="10">
    <source>
        <dbReference type="Pfam" id="PF00909"/>
    </source>
</evidence>
<gene>
    <name evidence="11" type="primary">nrgA</name>
    <name evidence="11" type="ORF">K239x_53170</name>
</gene>
<dbReference type="GO" id="GO:0008519">
    <property type="term" value="F:ammonium channel activity"/>
    <property type="evidence" value="ECO:0007669"/>
    <property type="project" value="InterPro"/>
</dbReference>
<dbReference type="InterPro" id="IPR001905">
    <property type="entry name" value="Ammonium_transpt"/>
</dbReference>